<dbReference type="SUPFAM" id="SSF81301">
    <property type="entry name" value="Nucleotidyltransferase"/>
    <property type="match status" value="1"/>
</dbReference>
<evidence type="ECO:0000313" key="1">
    <source>
        <dbReference type="EMBL" id="SHI46873.1"/>
    </source>
</evidence>
<dbReference type="Gene3D" id="3.30.460.10">
    <property type="entry name" value="Beta Polymerase, domain 2"/>
    <property type="match status" value="1"/>
</dbReference>
<evidence type="ECO:0008006" key="3">
    <source>
        <dbReference type="Google" id="ProtNLM"/>
    </source>
</evidence>
<gene>
    <name evidence="1" type="ORF">VA7868_03769</name>
</gene>
<dbReference type="STRING" id="1216006.VA7868_03769"/>
<dbReference type="InterPro" id="IPR043519">
    <property type="entry name" value="NT_sf"/>
</dbReference>
<sequence>MVEQSAELSAQFEQFLQHIALTETQEAEISDCFAAIRHQLKQLPYVTDCFITGGYKKQTLIESACDVDLFVVMSSEQRDIVPHVVLNQLKHDLHHVWPDSVLRLDKMCMALNFDHCRFELVPAVMVGDHHELGFYIPLASNHNDWSYVGSPQISETQLIAADAKLDGKLLPLLRMMKYCKHQNKISNISSYQMEQVALETFEFIRSYREGVQELLRVYGWVDSPYHLQSMADSEFGEFCRNMLFGKAFPV</sequence>
<dbReference type="AlphaFoldDB" id="A0A1M6BEK2"/>
<dbReference type="EMBL" id="FQXZ01000041">
    <property type="protein sequence ID" value="SHI46873.1"/>
    <property type="molecule type" value="Genomic_DNA"/>
</dbReference>
<reference evidence="1 2" key="1">
    <citation type="submission" date="2016-11" db="EMBL/GenBank/DDBJ databases">
        <authorList>
            <person name="Jaros S."/>
            <person name="Januszkiewicz K."/>
            <person name="Wedrychowicz H."/>
        </authorList>
    </citation>
    <scope>NUCLEOTIDE SEQUENCE [LARGE SCALE GENOMIC DNA]</scope>
    <source>
        <strain evidence="1 2">CECT 7868</strain>
    </source>
</reference>
<evidence type="ECO:0000313" key="2">
    <source>
        <dbReference type="Proteomes" id="UP000184608"/>
    </source>
</evidence>
<name>A0A1M6BEK2_9VIBR</name>
<organism evidence="1 2">
    <name type="scientific">Vibrio aerogenes CECT 7868</name>
    <dbReference type="NCBI Taxonomy" id="1216006"/>
    <lineage>
        <taxon>Bacteria</taxon>
        <taxon>Pseudomonadati</taxon>
        <taxon>Pseudomonadota</taxon>
        <taxon>Gammaproteobacteria</taxon>
        <taxon>Vibrionales</taxon>
        <taxon>Vibrionaceae</taxon>
        <taxon>Vibrio</taxon>
    </lineage>
</organism>
<dbReference type="Pfam" id="PF18144">
    <property type="entry name" value="SMODS"/>
    <property type="match status" value="1"/>
</dbReference>
<protein>
    <recommendedName>
        <fullName evidence="3">Polymerase nucleotidyl transferase domain-containing protein</fullName>
    </recommendedName>
</protein>
<keyword evidence="2" id="KW-1185">Reference proteome</keyword>
<proteinExistence type="predicted"/>
<dbReference type="OrthoDB" id="2082416at2"/>
<accession>A0A1M6BEK2</accession>
<dbReference type="RefSeq" id="WP_073605388.1">
    <property type="nucleotide sequence ID" value="NZ_FQXZ01000041.1"/>
</dbReference>
<dbReference type="Proteomes" id="UP000184608">
    <property type="component" value="Unassembled WGS sequence"/>
</dbReference>